<dbReference type="InterPro" id="IPR036910">
    <property type="entry name" value="HMG_box_dom_sf"/>
</dbReference>
<dbReference type="Proteomes" id="UP001300502">
    <property type="component" value="Unassembled WGS sequence"/>
</dbReference>
<gene>
    <name evidence="1" type="ORF">GAYE_SCF12G3318</name>
</gene>
<dbReference type="AlphaFoldDB" id="A0AAV9IDG1"/>
<accession>A0AAV9IDG1</accession>
<reference evidence="1 2" key="1">
    <citation type="submission" date="2022-07" db="EMBL/GenBank/DDBJ databases">
        <title>Genome-wide signatures of adaptation to extreme environments.</title>
        <authorList>
            <person name="Cho C.H."/>
            <person name="Yoon H.S."/>
        </authorList>
    </citation>
    <scope>NUCLEOTIDE SEQUENCE [LARGE SCALE GENOMIC DNA]</scope>
    <source>
        <strain evidence="1 2">108.79 E11</strain>
    </source>
</reference>
<dbReference type="CDD" id="cd00084">
    <property type="entry name" value="HMG-box_SF"/>
    <property type="match status" value="1"/>
</dbReference>
<comment type="caution">
    <text evidence="1">The sequence shown here is derived from an EMBL/GenBank/DDBJ whole genome shotgun (WGS) entry which is preliminary data.</text>
</comment>
<evidence type="ECO:0000313" key="1">
    <source>
        <dbReference type="EMBL" id="KAK4525410.1"/>
    </source>
</evidence>
<dbReference type="SUPFAM" id="SSF47095">
    <property type="entry name" value="HMG-box"/>
    <property type="match status" value="1"/>
</dbReference>
<name>A0AAV9IDG1_9RHOD</name>
<protein>
    <submittedName>
        <fullName evidence="1">Uncharacterized protein</fullName>
    </submittedName>
</protein>
<dbReference type="EMBL" id="JANCYU010000030">
    <property type="protein sequence ID" value="KAK4525410.1"/>
    <property type="molecule type" value="Genomic_DNA"/>
</dbReference>
<sequence>MAGSRKEKLDICPCEVLYCYPGSICPKLRKMLPVIKQQNPNLSHQEAFKRCAESWKDAPENPKNQASA</sequence>
<proteinExistence type="predicted"/>
<organism evidence="1 2">
    <name type="scientific">Galdieria yellowstonensis</name>
    <dbReference type="NCBI Taxonomy" id="3028027"/>
    <lineage>
        <taxon>Eukaryota</taxon>
        <taxon>Rhodophyta</taxon>
        <taxon>Bangiophyceae</taxon>
        <taxon>Galdieriales</taxon>
        <taxon>Galdieriaceae</taxon>
        <taxon>Galdieria</taxon>
    </lineage>
</organism>
<evidence type="ECO:0000313" key="2">
    <source>
        <dbReference type="Proteomes" id="UP001300502"/>
    </source>
</evidence>
<keyword evidence="2" id="KW-1185">Reference proteome</keyword>